<evidence type="ECO:0000313" key="2">
    <source>
        <dbReference type="EMBL" id="EGL98283.1"/>
    </source>
</evidence>
<dbReference type="RefSeq" id="WP_004563978.1">
    <property type="nucleotide sequence ID" value="NZ_AFMN01000002.1"/>
</dbReference>
<evidence type="ECO:0000313" key="3">
    <source>
        <dbReference type="Proteomes" id="UP000006227"/>
    </source>
</evidence>
<dbReference type="NCBIfam" id="NF033573">
    <property type="entry name" value="transpos_IS200"/>
    <property type="match status" value="1"/>
</dbReference>
<dbReference type="AlphaFoldDB" id="F5VFZ4"/>
<dbReference type="SUPFAM" id="SSF143422">
    <property type="entry name" value="Transposase IS200-like"/>
    <property type="match status" value="1"/>
</dbReference>
<dbReference type="Gene3D" id="3.30.70.1290">
    <property type="entry name" value="Transposase IS200-like"/>
    <property type="match status" value="1"/>
</dbReference>
<dbReference type="GO" id="GO:0003677">
    <property type="term" value="F:DNA binding"/>
    <property type="evidence" value="ECO:0007669"/>
    <property type="project" value="InterPro"/>
</dbReference>
<dbReference type="GO" id="GO:0004803">
    <property type="term" value="F:transposase activity"/>
    <property type="evidence" value="ECO:0007669"/>
    <property type="project" value="InterPro"/>
</dbReference>
<dbReference type="InterPro" id="IPR036515">
    <property type="entry name" value="Transposase_17_sf"/>
</dbReference>
<sequence length="138" mass="16051">MLVKERTSVYDFSFHLVFVTKYRKEIFTTDEMRTDMKNILLDIAKNNDVEVNSLEVTPDHVHMLISFKPKYAASSIVKALKGASARAWFKQYPATKKLLWKGHLWSPSFFMSTVGNVSEKIVKKYIEDQMKKSTQKSH</sequence>
<protein>
    <submittedName>
        <fullName evidence="2">Transposase</fullName>
    </submittedName>
</protein>
<proteinExistence type="predicted"/>
<comment type="caution">
    <text evidence="2">The sequence shown here is derived from an EMBL/GenBank/DDBJ whole genome shotgun (WGS) entry which is preliminary data.</text>
</comment>
<evidence type="ECO:0000259" key="1">
    <source>
        <dbReference type="SMART" id="SM01321"/>
    </source>
</evidence>
<dbReference type="Proteomes" id="UP000006227">
    <property type="component" value="Unassembled WGS sequence"/>
</dbReference>
<feature type="domain" description="Transposase IS200-like" evidence="1">
    <location>
        <begin position="9"/>
        <end position="129"/>
    </location>
</feature>
<gene>
    <name evidence="2" type="ORF">NIAS840_01714</name>
</gene>
<dbReference type="Pfam" id="PF01797">
    <property type="entry name" value="Y1_Tnp"/>
    <property type="match status" value="1"/>
</dbReference>
<dbReference type="PATRIC" id="fig|1029822.3.peg.1710"/>
<dbReference type="EMBL" id="AFMN01000002">
    <property type="protein sequence ID" value="EGL98283.1"/>
    <property type="molecule type" value="Genomic_DNA"/>
</dbReference>
<dbReference type="InterPro" id="IPR002686">
    <property type="entry name" value="Transposase_17"/>
</dbReference>
<name>F5VFZ4_9LACO</name>
<organism evidence="2 3">
    <name type="scientific">Ligilactobacillus salivarius NIAS840</name>
    <dbReference type="NCBI Taxonomy" id="1029822"/>
    <lineage>
        <taxon>Bacteria</taxon>
        <taxon>Bacillati</taxon>
        <taxon>Bacillota</taxon>
        <taxon>Bacilli</taxon>
        <taxon>Lactobacillales</taxon>
        <taxon>Lactobacillaceae</taxon>
        <taxon>Ligilactobacillus</taxon>
    </lineage>
</organism>
<reference evidence="2 3" key="1">
    <citation type="journal article" date="2011" name="J. Bacteriol.">
        <title>Genome Sequence of Lactobacillus salivarius NIAS840, Isolated from Chicken Intestine.</title>
        <authorList>
            <person name="Ham J.S."/>
            <person name="Kim H.W."/>
            <person name="Seol K.H."/>
            <person name="Jang A."/>
            <person name="Jeong S.G."/>
            <person name="Oh M.H."/>
            <person name="Kim D.H."/>
            <person name="Kang D.K."/>
            <person name="Kim G.B."/>
            <person name="Cha C.J."/>
        </authorList>
    </citation>
    <scope>NUCLEOTIDE SEQUENCE [LARGE SCALE GENOMIC DNA]</scope>
    <source>
        <strain evidence="2 3">NIAS840</strain>
    </source>
</reference>
<dbReference type="PANTHER" id="PTHR33360">
    <property type="entry name" value="TRANSPOSASE FOR INSERTION SEQUENCE ELEMENT IS200"/>
    <property type="match status" value="1"/>
</dbReference>
<accession>F5VFZ4</accession>
<dbReference type="GO" id="GO:0006313">
    <property type="term" value="P:DNA transposition"/>
    <property type="evidence" value="ECO:0007669"/>
    <property type="project" value="InterPro"/>
</dbReference>
<dbReference type="SMART" id="SM01321">
    <property type="entry name" value="Y1_Tnp"/>
    <property type="match status" value="1"/>
</dbReference>
<dbReference type="PANTHER" id="PTHR33360:SF2">
    <property type="entry name" value="TRANSPOSASE FOR INSERTION SEQUENCE ELEMENT IS200"/>
    <property type="match status" value="1"/>
</dbReference>